<protein>
    <submittedName>
        <fullName evidence="1">DUF2303 family protein</fullName>
    </submittedName>
</protein>
<dbReference type="KEGG" id="pnt:G5B91_12095"/>
<dbReference type="RefSeq" id="WP_024767104.1">
    <property type="nucleotide sequence ID" value="NZ_CP049140.1"/>
</dbReference>
<reference evidence="1 2" key="1">
    <citation type="submission" date="2020-02" db="EMBL/GenBank/DDBJ databases">
        <title>Integrative conjugative elements (ICEs) and plasmids drive adaptation of Pseudomonas nitroreducens strain HBP1 to wastewater environment.</title>
        <authorList>
            <person name="Sentchilo V."/>
            <person name="Carraro N."/>
            <person name="Bertelli C."/>
            <person name="van der Meer J.R."/>
        </authorList>
    </citation>
    <scope>NUCLEOTIDE SEQUENCE [LARGE SCALE GENOMIC DNA]</scope>
    <source>
        <strain evidence="1 2">HBP1</strain>
    </source>
</reference>
<evidence type="ECO:0000313" key="1">
    <source>
        <dbReference type="EMBL" id="QIE86965.1"/>
    </source>
</evidence>
<name>A0A6G6IUZ6_PSENT</name>
<accession>A0A6G6IUZ6</accession>
<sequence>MKEALQLIIANAVTAANATVTGSAGKMAVVPEGFKLHSLEKLEAQRNRFRGALATSSLADFVTYVKERANTASHGFVDKENMACRVIFNLGDTEQPGHGDDSATLRLEPTAAYAALQRIAGKNLQQKDLAEWMEDWRDFLQAVTPDDQDMNLVQAIAAVRNITIKASSERTNVEGNFNAQRSAMDQIEAASQDTLPGSLIFSSAPYDGLPVRNFVLRLSVLTGEAKPVLKLRWVAEEQIREEIAQEFKDLLATDIADATSLTIGTFELGA</sequence>
<dbReference type="AlphaFoldDB" id="A0A6G6IUZ6"/>
<evidence type="ECO:0000313" key="2">
    <source>
        <dbReference type="Proteomes" id="UP000501063"/>
    </source>
</evidence>
<proteinExistence type="predicted"/>
<dbReference type="Proteomes" id="UP000501063">
    <property type="component" value="Chromosome"/>
</dbReference>
<gene>
    <name evidence="1" type="ORF">G5B91_12095</name>
</gene>
<dbReference type="Pfam" id="PF10065">
    <property type="entry name" value="DUF2303"/>
    <property type="match status" value="1"/>
</dbReference>
<dbReference type="InterPro" id="IPR019276">
    <property type="entry name" value="DUF2303"/>
</dbReference>
<organism evidence="1 2">
    <name type="scientific">Pseudomonas nitroreducens</name>
    <dbReference type="NCBI Taxonomy" id="46680"/>
    <lineage>
        <taxon>Bacteria</taxon>
        <taxon>Pseudomonadati</taxon>
        <taxon>Pseudomonadota</taxon>
        <taxon>Gammaproteobacteria</taxon>
        <taxon>Pseudomonadales</taxon>
        <taxon>Pseudomonadaceae</taxon>
        <taxon>Pseudomonas</taxon>
    </lineage>
</organism>
<dbReference type="EMBL" id="CP049140">
    <property type="protein sequence ID" value="QIE86965.1"/>
    <property type="molecule type" value="Genomic_DNA"/>
</dbReference>